<proteinExistence type="inferred from homology"/>
<feature type="domain" description="Sas10 C-terminal" evidence="7">
    <location>
        <begin position="553"/>
        <end position="627"/>
    </location>
</feature>
<evidence type="ECO:0000313" key="9">
    <source>
        <dbReference type="Proteomes" id="UP001273166"/>
    </source>
</evidence>
<feature type="region of interest" description="Disordered" evidence="6">
    <location>
        <begin position="1"/>
        <end position="132"/>
    </location>
</feature>
<organism evidence="8 9">
    <name type="scientific">Chaetomium strumarium</name>
    <dbReference type="NCBI Taxonomy" id="1170767"/>
    <lineage>
        <taxon>Eukaryota</taxon>
        <taxon>Fungi</taxon>
        <taxon>Dikarya</taxon>
        <taxon>Ascomycota</taxon>
        <taxon>Pezizomycotina</taxon>
        <taxon>Sordariomycetes</taxon>
        <taxon>Sordariomycetidae</taxon>
        <taxon>Sordariales</taxon>
        <taxon>Chaetomiaceae</taxon>
        <taxon>Chaetomium</taxon>
    </lineage>
</organism>
<feature type="compositionally biased region" description="Basic and acidic residues" evidence="6">
    <location>
        <begin position="466"/>
        <end position="478"/>
    </location>
</feature>
<evidence type="ECO:0000256" key="4">
    <source>
        <dbReference type="ARBA" id="ARBA00023242"/>
    </source>
</evidence>
<evidence type="ECO:0000256" key="1">
    <source>
        <dbReference type="ARBA" id="ARBA00004123"/>
    </source>
</evidence>
<dbReference type="EMBL" id="JAUDZG010000007">
    <property type="protein sequence ID" value="KAK3302498.1"/>
    <property type="molecule type" value="Genomic_DNA"/>
</dbReference>
<keyword evidence="5" id="KW-0175">Coiled coil</keyword>
<dbReference type="PANTHER" id="PTHR13237">
    <property type="entry name" value="SOMETHING ABOUT SILENCING PROTEIN 10-RELATED"/>
    <property type="match status" value="1"/>
</dbReference>
<feature type="region of interest" description="Disordered" evidence="6">
    <location>
        <begin position="466"/>
        <end position="507"/>
    </location>
</feature>
<accession>A0AAJ0GM54</accession>
<evidence type="ECO:0000313" key="8">
    <source>
        <dbReference type="EMBL" id="KAK3302498.1"/>
    </source>
</evidence>
<reference evidence="8" key="1">
    <citation type="journal article" date="2023" name="Mol. Phylogenet. Evol.">
        <title>Genome-scale phylogeny and comparative genomics of the fungal order Sordariales.</title>
        <authorList>
            <person name="Hensen N."/>
            <person name="Bonometti L."/>
            <person name="Westerberg I."/>
            <person name="Brannstrom I.O."/>
            <person name="Guillou S."/>
            <person name="Cros-Aarteil S."/>
            <person name="Calhoun S."/>
            <person name="Haridas S."/>
            <person name="Kuo A."/>
            <person name="Mondo S."/>
            <person name="Pangilinan J."/>
            <person name="Riley R."/>
            <person name="LaButti K."/>
            <person name="Andreopoulos B."/>
            <person name="Lipzen A."/>
            <person name="Chen C."/>
            <person name="Yan M."/>
            <person name="Daum C."/>
            <person name="Ng V."/>
            <person name="Clum A."/>
            <person name="Steindorff A."/>
            <person name="Ohm R.A."/>
            <person name="Martin F."/>
            <person name="Silar P."/>
            <person name="Natvig D.O."/>
            <person name="Lalanne C."/>
            <person name="Gautier V."/>
            <person name="Ament-Velasquez S.L."/>
            <person name="Kruys A."/>
            <person name="Hutchinson M.I."/>
            <person name="Powell A.J."/>
            <person name="Barry K."/>
            <person name="Miller A.N."/>
            <person name="Grigoriev I.V."/>
            <person name="Debuchy R."/>
            <person name="Gladieux P."/>
            <person name="Hiltunen Thoren M."/>
            <person name="Johannesson H."/>
        </authorList>
    </citation>
    <scope>NUCLEOTIDE SEQUENCE</scope>
    <source>
        <strain evidence="8">CBS 333.67</strain>
    </source>
</reference>
<feature type="compositionally biased region" description="Basic residues" evidence="6">
    <location>
        <begin position="569"/>
        <end position="585"/>
    </location>
</feature>
<dbReference type="Proteomes" id="UP001273166">
    <property type="component" value="Unassembled WGS sequence"/>
</dbReference>
<evidence type="ECO:0000256" key="2">
    <source>
        <dbReference type="ARBA" id="ARBA00010979"/>
    </source>
</evidence>
<keyword evidence="3" id="KW-0597">Phosphoprotein</keyword>
<keyword evidence="4" id="KW-0539">Nucleus</keyword>
<evidence type="ECO:0000256" key="6">
    <source>
        <dbReference type="SAM" id="MobiDB-lite"/>
    </source>
</evidence>
<dbReference type="GO" id="GO:0000462">
    <property type="term" value="P:maturation of SSU-rRNA from tricistronic rRNA transcript (SSU-rRNA, 5.8S rRNA, LSU-rRNA)"/>
    <property type="evidence" value="ECO:0007669"/>
    <property type="project" value="TreeGrafter"/>
</dbReference>
<feature type="compositionally biased region" description="Basic and acidic residues" evidence="6">
    <location>
        <begin position="15"/>
        <end position="32"/>
    </location>
</feature>
<feature type="coiled-coil region" evidence="5">
    <location>
        <begin position="140"/>
        <end position="167"/>
    </location>
</feature>
<comment type="similarity">
    <text evidence="2">Belongs to the SAS10 family.</text>
</comment>
<dbReference type="Pfam" id="PF04000">
    <property type="entry name" value="Sas10_Utp3"/>
    <property type="match status" value="1"/>
</dbReference>
<dbReference type="Pfam" id="PF09368">
    <property type="entry name" value="Sas10"/>
    <property type="match status" value="1"/>
</dbReference>
<evidence type="ECO:0000259" key="7">
    <source>
        <dbReference type="Pfam" id="PF09368"/>
    </source>
</evidence>
<name>A0AAJ0GM54_9PEZI</name>
<feature type="region of interest" description="Disordered" evidence="6">
    <location>
        <begin position="541"/>
        <end position="590"/>
    </location>
</feature>
<dbReference type="RefSeq" id="XP_062718278.1">
    <property type="nucleotide sequence ID" value="XM_062867530.1"/>
</dbReference>
<reference evidence="8" key="2">
    <citation type="submission" date="2023-06" db="EMBL/GenBank/DDBJ databases">
        <authorList>
            <consortium name="Lawrence Berkeley National Laboratory"/>
            <person name="Mondo S.J."/>
            <person name="Hensen N."/>
            <person name="Bonometti L."/>
            <person name="Westerberg I."/>
            <person name="Brannstrom I.O."/>
            <person name="Guillou S."/>
            <person name="Cros-Aarteil S."/>
            <person name="Calhoun S."/>
            <person name="Haridas S."/>
            <person name="Kuo A."/>
            <person name="Pangilinan J."/>
            <person name="Riley R."/>
            <person name="Labutti K."/>
            <person name="Andreopoulos B."/>
            <person name="Lipzen A."/>
            <person name="Chen C."/>
            <person name="Yanf M."/>
            <person name="Daum C."/>
            <person name="Ng V."/>
            <person name="Clum A."/>
            <person name="Steindorff A."/>
            <person name="Ohm R."/>
            <person name="Martin F."/>
            <person name="Silar P."/>
            <person name="Natvig D."/>
            <person name="Lalanne C."/>
            <person name="Gautier V."/>
            <person name="Ament-Velasquez S.L."/>
            <person name="Kruys A."/>
            <person name="Hutchinson M.I."/>
            <person name="Powell A.J."/>
            <person name="Barry K."/>
            <person name="Miller A.N."/>
            <person name="Grigoriev I.V."/>
            <person name="Debuchy R."/>
            <person name="Gladieux P."/>
            <person name="Thoren M.H."/>
            <person name="Johannesson H."/>
        </authorList>
    </citation>
    <scope>NUCLEOTIDE SEQUENCE</scope>
    <source>
        <strain evidence="8">CBS 333.67</strain>
    </source>
</reference>
<dbReference type="GeneID" id="87886359"/>
<evidence type="ECO:0000256" key="5">
    <source>
        <dbReference type="SAM" id="Coils"/>
    </source>
</evidence>
<comment type="subcellular location">
    <subcellularLocation>
        <location evidence="1">Nucleus</location>
    </subcellularLocation>
</comment>
<gene>
    <name evidence="8" type="ORF">B0T15DRAFT_505525</name>
</gene>
<dbReference type="InterPro" id="IPR007146">
    <property type="entry name" value="Sas10/Utp3/C1D"/>
</dbReference>
<sequence>MAKKRKAPRNPEPSGPREVDPKDARLTIKTYEDVADSEDEYWANQDRIGLDDDDEPRSKRLKRQEKEDAFLEASDEEILGEDESDGSEEEEEEEEVDRKRKGARKVAAPDDDVFEEEAKGGEEEGDEGWWGASKKEYYNADNIETEADALEEEAEARRLQAKKLAKMQEADFAFDESEWLVPTEQAGEEQEVVTEVLKEVEVTDDMGPEERYKLLQTRYPEFDYLVDEFRELQPMLPSLQKEAEGRPAKSLEVIKSWLAGCYVAALASYFAILTSPSRDSNGSVGTLTPSELRDHEVMETLVECREAWLKVKHLKSKASIAPSTGMLSPPEEDLEMLDAMPLPKRKAEKLSKAEIKANKKKAAEEAKKAKAVEQSLAELSTLLKGTKKAGKAVSAPAVSTDAANDDNRSDFGEEESLDARTAADKARRKKSLKFYTSQIVQKANKRAGAGCDAGGDMDIPYRERLRDRQARLNAEAEHRGKKGSKFGADLGGDDSDGDDAAVAKQVRGEEDEYYDMVAQGAQKKRADKAARYEALAQARKGERVVETEQIGPDGKRQITYQIQKNKGLTPHRKKEVRNPRVKKRMKFEEKQKKLKSIKAVYKGGEGRGGYQGEMSGIKTDLVKSVKL</sequence>
<dbReference type="PANTHER" id="PTHR13237:SF8">
    <property type="entry name" value="SOMETHING ABOUT SILENCING PROTEIN 10"/>
    <property type="match status" value="1"/>
</dbReference>
<dbReference type="GO" id="GO:0032040">
    <property type="term" value="C:small-subunit processome"/>
    <property type="evidence" value="ECO:0007669"/>
    <property type="project" value="TreeGrafter"/>
</dbReference>
<protein>
    <submittedName>
        <fullName evidence="8">Sas10 C-terminal domain-containing protein</fullName>
    </submittedName>
</protein>
<comment type="caution">
    <text evidence="8">The sequence shown here is derived from an EMBL/GenBank/DDBJ whole genome shotgun (WGS) entry which is preliminary data.</text>
</comment>
<keyword evidence="9" id="KW-1185">Reference proteome</keyword>
<evidence type="ECO:0000256" key="3">
    <source>
        <dbReference type="ARBA" id="ARBA00022553"/>
    </source>
</evidence>
<dbReference type="AlphaFoldDB" id="A0AAJ0GM54"/>
<feature type="compositionally biased region" description="Acidic residues" evidence="6">
    <location>
        <begin position="73"/>
        <end position="95"/>
    </location>
</feature>
<feature type="compositionally biased region" description="Basic and acidic residues" evidence="6">
    <location>
        <begin position="405"/>
        <end position="425"/>
    </location>
</feature>
<dbReference type="InterPro" id="IPR018972">
    <property type="entry name" value="Sas10_C_dom"/>
</dbReference>
<feature type="region of interest" description="Disordered" evidence="6">
    <location>
        <begin position="385"/>
        <end position="429"/>
    </location>
</feature>